<dbReference type="Proteomes" id="UP000000437">
    <property type="component" value="Chromosome 4"/>
</dbReference>
<protein>
    <submittedName>
        <fullName evidence="2">Uncharacterized protein</fullName>
    </submittedName>
</protein>
<dbReference type="RefSeq" id="XP_073804506.1">
    <property type="nucleotide sequence ID" value="XM_073948405.1"/>
</dbReference>
<sequence>MTRKSSWIFLRRWLRRVAEWPVRVIPLLSGEAQIAAQQLPAQNLLEYAHLKRAIIQRAGHNLEEQRQRFRSMELVENGRLFVFAQQLHDACRRWLMQDGQTTAQLVDAVVLEQFITSLPSRTSEWVQCHRPNDLETAIRLAEDYLVAKPRVGERTSSLSLFLPPLSLSPPVPRPRRRGPPTPAPRRRCTEADPLNVPREAGPYLDGGVEPRSLAVPQTTTGLSPVQSVDPAGPGGIVRMSGPRYWHRGHEDSAPKVYSVKEVSALIRVSATPIIAPGRDGLYRIPVSIKGGTYQALVNSGCNQTSIHQSLLQNSALDTSRTVRVRCVHGDVIHYPLTAIDIQFQGKKHSVEVAVNPHLKHPLILGTNWPGFNRLLRVLCAGVSWKNNLGISRCKDFPLEQSRDDTLKHALERVQVIDGKILQPDRPLSYPYFAVINDRVYRVTQDTQTKENTTQLLVPKSRQEMLYQAAHSMAGHLGQAATLNRLMTRFFWPGIHGDVSRWCAACSECQLVNPPATPKAPLRPLPIMEIPFERIGMDLTGPLEQSARGHRFALVLVDYATRYPEAVALRNISAKSVAEALFRIISRVGIPKEILTDQGTAFMSRTMREL</sequence>
<proteinExistence type="predicted"/>
<reference evidence="2" key="1">
    <citation type="submission" date="2025-08" db="UniProtKB">
        <authorList>
            <consortium name="RefSeq"/>
        </authorList>
    </citation>
    <scope>IDENTIFICATION</scope>
    <source>
        <strain evidence="2">Tuebingen</strain>
        <tissue evidence="2">Fibroblasts and whole tissue</tissue>
    </source>
</reference>
<gene>
    <name evidence="2" type="primary">LOC141381802</name>
</gene>
<keyword evidence="1" id="KW-1185">Reference proteome</keyword>
<evidence type="ECO:0000313" key="2">
    <source>
        <dbReference type="RefSeq" id="XP_073804506.1"/>
    </source>
</evidence>
<accession>A0AC58JDE7</accession>
<evidence type="ECO:0000313" key="1">
    <source>
        <dbReference type="Proteomes" id="UP000000437"/>
    </source>
</evidence>
<name>A0AC58JDE7_DANRE</name>
<organism evidence="1 2">
    <name type="scientific">Danio rerio</name>
    <name type="common">Zebrafish</name>
    <name type="synonym">Brachydanio rerio</name>
    <dbReference type="NCBI Taxonomy" id="7955"/>
    <lineage>
        <taxon>Eukaryota</taxon>
        <taxon>Metazoa</taxon>
        <taxon>Chordata</taxon>
        <taxon>Craniata</taxon>
        <taxon>Vertebrata</taxon>
        <taxon>Euteleostomi</taxon>
        <taxon>Actinopterygii</taxon>
        <taxon>Neopterygii</taxon>
        <taxon>Teleostei</taxon>
        <taxon>Ostariophysi</taxon>
        <taxon>Cypriniformes</taxon>
        <taxon>Danionidae</taxon>
        <taxon>Danioninae</taxon>
        <taxon>Danio</taxon>
    </lineage>
</organism>